<dbReference type="SMART" id="SM00249">
    <property type="entry name" value="PHD"/>
    <property type="match status" value="3"/>
</dbReference>
<feature type="compositionally biased region" description="Basic and acidic residues" evidence="7">
    <location>
        <begin position="1037"/>
        <end position="1052"/>
    </location>
</feature>
<feature type="region of interest" description="Disordered" evidence="7">
    <location>
        <begin position="603"/>
        <end position="629"/>
    </location>
</feature>
<dbReference type="PANTHER" id="PTHR24102">
    <property type="entry name" value="PHD FINGER PROTEIN"/>
    <property type="match status" value="1"/>
</dbReference>
<dbReference type="PROSITE" id="PS50016">
    <property type="entry name" value="ZF_PHD_2"/>
    <property type="match status" value="3"/>
</dbReference>
<feature type="compositionally biased region" description="Low complexity" evidence="7">
    <location>
        <begin position="937"/>
        <end position="953"/>
    </location>
</feature>
<feature type="domain" description="DDT" evidence="9">
    <location>
        <begin position="308"/>
        <end position="368"/>
    </location>
</feature>
<feature type="compositionally biased region" description="Low complexity" evidence="7">
    <location>
        <begin position="1139"/>
        <end position="1149"/>
    </location>
</feature>
<keyword evidence="3 6" id="KW-0863">Zinc-finger</keyword>
<feature type="compositionally biased region" description="Basic and acidic residues" evidence="7">
    <location>
        <begin position="615"/>
        <end position="629"/>
    </location>
</feature>
<dbReference type="InterPro" id="IPR028942">
    <property type="entry name" value="WHIM1_dom"/>
</dbReference>
<comment type="caution">
    <text evidence="10">The sequence shown here is derived from an EMBL/GenBank/DDBJ whole genome shotgun (WGS) entry which is preliminary data.</text>
</comment>
<dbReference type="Pfam" id="PF15612">
    <property type="entry name" value="WHIM1"/>
    <property type="match status" value="1"/>
</dbReference>
<dbReference type="GO" id="GO:0008270">
    <property type="term" value="F:zinc ion binding"/>
    <property type="evidence" value="ECO:0007669"/>
    <property type="project" value="UniProtKB-KW"/>
</dbReference>
<evidence type="ECO:0000256" key="1">
    <source>
        <dbReference type="ARBA" id="ARBA00004123"/>
    </source>
</evidence>
<feature type="compositionally biased region" description="Acidic residues" evidence="7">
    <location>
        <begin position="969"/>
        <end position="978"/>
    </location>
</feature>
<gene>
    <name evidence="10" type="ORF">PHYBOEH_007513</name>
</gene>
<accession>A0A8T1WBH0</accession>
<keyword evidence="4" id="KW-0862">Zinc</keyword>
<feature type="region of interest" description="Disordered" evidence="7">
    <location>
        <begin position="933"/>
        <end position="978"/>
    </location>
</feature>
<feature type="compositionally biased region" description="Low complexity" evidence="7">
    <location>
        <begin position="1183"/>
        <end position="1210"/>
    </location>
</feature>
<feature type="region of interest" description="Disordered" evidence="7">
    <location>
        <begin position="171"/>
        <end position="197"/>
    </location>
</feature>
<dbReference type="GO" id="GO:0005634">
    <property type="term" value="C:nucleus"/>
    <property type="evidence" value="ECO:0007669"/>
    <property type="project" value="UniProtKB-SubCell"/>
</dbReference>
<keyword evidence="5" id="KW-0539">Nucleus</keyword>
<feature type="region of interest" description="Disordered" evidence="7">
    <location>
        <begin position="1037"/>
        <end position="1076"/>
    </location>
</feature>
<protein>
    <submittedName>
        <fullName evidence="10">Uncharacterized protein</fullName>
    </submittedName>
</protein>
<proteinExistence type="predicted"/>
<keyword evidence="2" id="KW-0479">Metal-binding</keyword>
<dbReference type="Pfam" id="PF23011">
    <property type="entry name" value="PHD-1st_NSD"/>
    <property type="match status" value="2"/>
</dbReference>
<dbReference type="Pfam" id="PF02791">
    <property type="entry name" value="DDT"/>
    <property type="match status" value="1"/>
</dbReference>
<name>A0A8T1WBH0_9STRA</name>
<dbReference type="Proteomes" id="UP000693981">
    <property type="component" value="Unassembled WGS sequence"/>
</dbReference>
<evidence type="ECO:0000313" key="11">
    <source>
        <dbReference type="Proteomes" id="UP000693981"/>
    </source>
</evidence>
<evidence type="ECO:0000256" key="7">
    <source>
        <dbReference type="SAM" id="MobiDB-lite"/>
    </source>
</evidence>
<evidence type="ECO:0000256" key="6">
    <source>
        <dbReference type="PROSITE-ProRule" id="PRU00146"/>
    </source>
</evidence>
<dbReference type="EMBL" id="JAGDFL010000411">
    <property type="protein sequence ID" value="KAG7389403.1"/>
    <property type="molecule type" value="Genomic_DNA"/>
</dbReference>
<dbReference type="InterPro" id="IPR018501">
    <property type="entry name" value="DDT_dom"/>
</dbReference>
<sequence length="1331" mass="149513">MSDGDSDLDARGFLLVPPPPPMPPPPPPPEPYPTKARLAPPAALNRSSGKPKARAKPRKKTDNWARSGVSKAKPFALEPPVILNRRPSHMLSVVELCNSEEDASSATTTGDVAIDTPLHSADEDNESTGTANELDDGCLGMSDDCIPDREWFCKMCRECLDRRRMKKESKEKARVMRETEKLERDAKRRKAEQMKEDMLTKKSVEAIEHKAKRVLEMQDRILSRRKVKYKDKEEEKLGKLAENLAQTVRTAKEKLEKLEKEDASLRRKEETLNKKKRGIDDVPPEVMEDTSRPDKPTPILCDFSNIPEKCVGKMLAVWDCIHAFRGVLELADISVDQFSQALTYPKYSPMLTEIHLCLLERILEDRDDEDYVSDEEAAMDDGERYRYEIQHAPLTVGVPTLSMLNALSWPSILCSLIAAVPRYTTQATSTFVTAFKALQRTDYPALEVHHKLALLQFLVGRVIGTHKVRAMLGKNLNETIQGTKEYNRAIMQDRKVMLEDEKKLREKQRAELANVHQLSKTSVKSWVGNDKKGTSFVRTNGDGGMDDNGATKNDIDEAAGSASESELDDLAYSEEALSKNEEELERLQVEEFISRHEYLSRKKKLDKQRERLRHKAEENLRKQKQHEQLERKRAAAKKGITDGLTSKDATLLRTAIDKGKECGLPDRIIVSASHVLEILDAEAIREEEAAVKKRKFAALLRQSFVRSEPIGRDRDQLRYWILRGDLQRLYVEKPGPTDKLKRKYAALTRSGSPRDAPLPDNDDTNSIWYCYSSQTEVNSLMEALDARVPREAQLRSALIDYMEELTNEMPVSKPGLLISDLLNEDSANKKRASRAPGMVNNDGAEFLEWKNDKHSKRKDILHTLPSVESFRDNLIKTQEWICRCLRTLGSNWPDRPENGLSVWLAAVRSIDKIEDFAGPLLELENEVMSAQSKPQNASAVTVTSSAAPSTAVSDAEKSISTSDDHEKSDDEDDDEEDEIVDSLVDDGTRFWPSKHCRERWIHSVKHGNTVAIMATALASLVHRLEMLGFLSGSKEDAANMKTRAKSEREKRSRKERAAKKKQIEEEASDDENGSRRESVDEWEEDCYICTEGGELLCCDGCPHVFHYSCIGLRRIPRGKIFCHECDTSVKPAFPVQGNAKSKNGSSRAKASSKRPRRSSSPSAQPKRRKRAKPEEAKSDDSESGGSDADSEPIVSTTSSTVPASVKSSPVRQAHVEKHNGIKNPDDQWDVDCSVCGLGGELLCCDGCPRAFHVACIGLLEIPDTEWFCNECNLQTCGSCKKNKIRLDSHVICGSEDGSKGCDRVFHLKCAKLDTVPADDWYCKKCRATLSL</sequence>
<dbReference type="PROSITE" id="PS01359">
    <property type="entry name" value="ZF_PHD_1"/>
    <property type="match status" value="2"/>
</dbReference>
<evidence type="ECO:0000256" key="2">
    <source>
        <dbReference type="ARBA" id="ARBA00022723"/>
    </source>
</evidence>
<evidence type="ECO:0000259" key="8">
    <source>
        <dbReference type="PROSITE" id="PS50016"/>
    </source>
</evidence>
<evidence type="ECO:0000256" key="4">
    <source>
        <dbReference type="ARBA" id="ARBA00022833"/>
    </source>
</evidence>
<dbReference type="InterPro" id="IPR001965">
    <property type="entry name" value="Znf_PHD"/>
</dbReference>
<feature type="region of interest" description="Disordered" evidence="7">
    <location>
        <begin position="262"/>
        <end position="293"/>
    </location>
</feature>
<dbReference type="CDD" id="cd15539">
    <property type="entry name" value="PHD1_AIRE"/>
    <property type="match status" value="1"/>
</dbReference>
<evidence type="ECO:0000256" key="5">
    <source>
        <dbReference type="ARBA" id="ARBA00023242"/>
    </source>
</evidence>
<organism evidence="10 11">
    <name type="scientific">Phytophthora boehmeriae</name>
    <dbReference type="NCBI Taxonomy" id="109152"/>
    <lineage>
        <taxon>Eukaryota</taxon>
        <taxon>Sar</taxon>
        <taxon>Stramenopiles</taxon>
        <taxon>Oomycota</taxon>
        <taxon>Peronosporomycetes</taxon>
        <taxon>Peronosporales</taxon>
        <taxon>Peronosporaceae</taxon>
        <taxon>Phytophthora</taxon>
    </lineage>
</organism>
<feature type="domain" description="PHD-type" evidence="8">
    <location>
        <begin position="1083"/>
        <end position="1128"/>
    </location>
</feature>
<feature type="compositionally biased region" description="Basic residues" evidence="7">
    <location>
        <begin position="603"/>
        <end position="614"/>
    </location>
</feature>
<dbReference type="InterPro" id="IPR059153">
    <property type="entry name" value="NSD_PHD-1st"/>
</dbReference>
<dbReference type="CDD" id="cd15489">
    <property type="entry name" value="PHD_SF"/>
    <property type="match status" value="1"/>
</dbReference>
<feature type="compositionally biased region" description="Basic and acidic residues" evidence="7">
    <location>
        <begin position="1213"/>
        <end position="1222"/>
    </location>
</feature>
<feature type="compositionally biased region" description="Pro residues" evidence="7">
    <location>
        <begin position="16"/>
        <end position="32"/>
    </location>
</feature>
<dbReference type="GO" id="GO:0000785">
    <property type="term" value="C:chromatin"/>
    <property type="evidence" value="ECO:0007669"/>
    <property type="project" value="UniProtKB-ARBA"/>
</dbReference>
<comment type="subcellular location">
    <subcellularLocation>
        <location evidence="1">Nucleus</location>
    </subcellularLocation>
</comment>
<dbReference type="Pfam" id="PF15613">
    <property type="entry name" value="WSD"/>
    <property type="match status" value="1"/>
</dbReference>
<dbReference type="InterPro" id="IPR028941">
    <property type="entry name" value="WHIM2_dom"/>
</dbReference>
<feature type="region of interest" description="Disordered" evidence="7">
    <location>
        <begin position="1132"/>
        <end position="1222"/>
    </location>
</feature>
<feature type="compositionally biased region" description="Basic residues" evidence="7">
    <location>
        <begin position="49"/>
        <end position="59"/>
    </location>
</feature>
<evidence type="ECO:0000259" key="9">
    <source>
        <dbReference type="PROSITE" id="PS50827"/>
    </source>
</evidence>
<dbReference type="InterPro" id="IPR019786">
    <property type="entry name" value="Zinc_finger_PHD-type_CS"/>
</dbReference>
<dbReference type="SMART" id="SM00571">
    <property type="entry name" value="DDT"/>
    <property type="match status" value="1"/>
</dbReference>
<feature type="region of interest" description="Disordered" evidence="7">
    <location>
        <begin position="1"/>
        <end position="67"/>
    </location>
</feature>
<feature type="region of interest" description="Disordered" evidence="7">
    <location>
        <begin position="534"/>
        <end position="567"/>
    </location>
</feature>
<dbReference type="OrthoDB" id="1870062at2759"/>
<feature type="compositionally biased region" description="Basic and acidic residues" evidence="7">
    <location>
        <begin position="954"/>
        <end position="968"/>
    </location>
</feature>
<reference evidence="10" key="1">
    <citation type="submission" date="2021-02" db="EMBL/GenBank/DDBJ databases">
        <authorList>
            <person name="Palmer J.M."/>
        </authorList>
    </citation>
    <scope>NUCLEOTIDE SEQUENCE</scope>
    <source>
        <strain evidence="10">SCRP23</strain>
    </source>
</reference>
<feature type="domain" description="PHD-type" evidence="8">
    <location>
        <begin position="1273"/>
        <end position="1328"/>
    </location>
</feature>
<feature type="domain" description="PHD-type" evidence="8">
    <location>
        <begin position="1229"/>
        <end position="1274"/>
    </location>
</feature>
<feature type="compositionally biased region" description="Basic and acidic residues" evidence="7">
    <location>
        <begin position="262"/>
        <end position="273"/>
    </location>
</feature>
<dbReference type="InterPro" id="IPR019787">
    <property type="entry name" value="Znf_PHD-finger"/>
</dbReference>
<dbReference type="PROSITE" id="PS50827">
    <property type="entry name" value="DDT"/>
    <property type="match status" value="1"/>
</dbReference>
<evidence type="ECO:0000256" key="3">
    <source>
        <dbReference type="ARBA" id="ARBA00022771"/>
    </source>
</evidence>
<keyword evidence="11" id="KW-1185">Reference proteome</keyword>
<evidence type="ECO:0000313" key="10">
    <source>
        <dbReference type="EMBL" id="KAG7389403.1"/>
    </source>
</evidence>
<dbReference type="PANTHER" id="PTHR24102:SF28">
    <property type="entry name" value="PHD-TYPE DOMAIN-CONTAINING PROTEIN"/>
    <property type="match status" value="1"/>
</dbReference>